<feature type="region of interest" description="Disordered" evidence="1">
    <location>
        <begin position="71"/>
        <end position="115"/>
    </location>
</feature>
<accession>A0AAW0FGY5</accession>
<dbReference type="AlphaFoldDB" id="A0AAW0FGY5"/>
<proteinExistence type="predicted"/>
<evidence type="ECO:0000313" key="3">
    <source>
        <dbReference type="Proteomes" id="UP001385951"/>
    </source>
</evidence>
<dbReference type="Proteomes" id="UP001385951">
    <property type="component" value="Unassembled WGS sequence"/>
</dbReference>
<name>A0AAW0FGY5_9APHY</name>
<evidence type="ECO:0000256" key="1">
    <source>
        <dbReference type="SAM" id="MobiDB-lite"/>
    </source>
</evidence>
<reference evidence="2 3" key="1">
    <citation type="submission" date="2022-09" db="EMBL/GenBank/DDBJ databases">
        <authorList>
            <person name="Palmer J.M."/>
        </authorList>
    </citation>
    <scope>NUCLEOTIDE SEQUENCE [LARGE SCALE GENOMIC DNA]</scope>
    <source>
        <strain evidence="2 3">DSM 7382</strain>
    </source>
</reference>
<comment type="caution">
    <text evidence="2">The sequence shown here is derived from an EMBL/GenBank/DDBJ whole genome shotgun (WGS) entry which is preliminary data.</text>
</comment>
<dbReference type="EMBL" id="JASBNA010000157">
    <property type="protein sequence ID" value="KAK7675925.1"/>
    <property type="molecule type" value="Genomic_DNA"/>
</dbReference>
<organism evidence="2 3">
    <name type="scientific">Cerrena zonata</name>
    <dbReference type="NCBI Taxonomy" id="2478898"/>
    <lineage>
        <taxon>Eukaryota</taxon>
        <taxon>Fungi</taxon>
        <taxon>Dikarya</taxon>
        <taxon>Basidiomycota</taxon>
        <taxon>Agaricomycotina</taxon>
        <taxon>Agaricomycetes</taxon>
        <taxon>Polyporales</taxon>
        <taxon>Cerrenaceae</taxon>
        <taxon>Cerrena</taxon>
    </lineage>
</organism>
<keyword evidence="3" id="KW-1185">Reference proteome</keyword>
<protein>
    <submittedName>
        <fullName evidence="2">Uncharacterized protein</fullName>
    </submittedName>
</protein>
<gene>
    <name evidence="2" type="ORF">QCA50_021144</name>
</gene>
<feature type="compositionally biased region" description="Low complexity" evidence="1">
    <location>
        <begin position="71"/>
        <end position="83"/>
    </location>
</feature>
<evidence type="ECO:0000313" key="2">
    <source>
        <dbReference type="EMBL" id="KAK7675925.1"/>
    </source>
</evidence>
<sequence length="195" mass="21909">MSQPPDEHPPGRTPNVLIPTQLDEVRNLTLDDLPHTADRFLEPHDEPLPGKTNVYVVWRGRVPGLYYRCSTPVSSTSSLSQSTLAERRSNTSRPSTRVADINTEAGPSSGVRQQPRNTWYFEGDEQDCGERNWYEGKYFVVVVGLSPGVYRHMGTARVASGLLPDTVICTAASEEEANAMFVAEYMRQRVRRLRD</sequence>